<proteinExistence type="predicted"/>
<dbReference type="GO" id="GO:0006281">
    <property type="term" value="P:DNA repair"/>
    <property type="evidence" value="ECO:0007669"/>
    <property type="project" value="UniProtKB-KW"/>
</dbReference>
<dbReference type="SMART" id="SM00490">
    <property type="entry name" value="HELICc"/>
    <property type="match status" value="1"/>
</dbReference>
<dbReference type="AlphaFoldDB" id="A0A2H0KD40"/>
<dbReference type="SUPFAM" id="SSF50249">
    <property type="entry name" value="Nucleic acid-binding proteins"/>
    <property type="match status" value="1"/>
</dbReference>
<sequence length="889" mass="100150">MNLLSPLTDIFRLVEPQQKALRKLRIKTAEDLLYHFPTRYGDVAEMRTIDSLRKGDSVVVFGRISKLKASKGFRTKIPMGTAELADDTGKIQIVWFNQPYLAKMIPEEALVRVEGKVSQRRAKPSDATRSTLHASRSLYFSNPKIERVNIVPQGVGESLFGEAGETHHLHPVYPESRGVTTNWLFHHIQKIIASGILDSVVDPIPPEILEKYHLPTLKTALIWMHTPQQKDHAVAARKRFAFEEVFFIQLEKQKERHLWKKEQSFVIDKTEEHITEFTKRFPYELTGAQKHAITAITGDFRRGDPMARLLEGDVGSGKTAVAATTAYAVVTSRPKDQNFGNLQVAYMCPTEILARQQFENFISFFSHLPINIGLITSAGCQKFPSKVSANFKTGNGATNISRAQLLKWVANGEIPILVGTHSLIQKSVKFKHLAYAIIDEQHRFGINQRKALVRRTNAEQTQKNAEKPQMDTSLLYKDLTYRIRQALFTVKKNLGGGHKEIVYQRALAEELTACKLSFKREVQIPILYRGKHVGIYQPDFVVEDAVILELKALNFVGSVEQKQIWTYLKGSSYRLALLVNFGPKELTINRIVYDTARNSSASGQHSSASVPHLLSMTATPIPRTLALTIYGDLDLTVLDELPPGRKPIITEPVVPKDRDATYEKIRKELKAGRQMYVITPRIDEPDPDKEFAVQAKSAKAEAVRLKEKVFPEYVIGVMHSKLKDDEKEETMEAFKDGKIHILVSTSVVEVGVNVPNATVIIIEGAERFGLAQLHQLRGRVLRSSHQAFCYVFTESAGAKTADRLKALRTAKNGFELAKYDLKFRGAGELSGSQQWGVSDVAMEALQNLKMVEAARAEAKRLLEEDESLSRYPLLQSHLASRKKEEIHFE</sequence>
<dbReference type="GO" id="GO:0003677">
    <property type="term" value="F:DNA binding"/>
    <property type="evidence" value="ECO:0007669"/>
    <property type="project" value="UniProtKB-KW"/>
</dbReference>
<dbReference type="InterPro" id="IPR012340">
    <property type="entry name" value="NA-bd_OB-fold"/>
</dbReference>
<evidence type="ECO:0000259" key="10">
    <source>
        <dbReference type="PROSITE" id="PS51192"/>
    </source>
</evidence>
<dbReference type="EMBL" id="PCVG01000005">
    <property type="protein sequence ID" value="PIQ69180.1"/>
    <property type="molecule type" value="Genomic_DNA"/>
</dbReference>
<comment type="caution">
    <text evidence="12">The sequence shown here is derived from an EMBL/GenBank/DDBJ whole genome shotgun (WGS) entry which is preliminary data.</text>
</comment>
<evidence type="ECO:0000256" key="4">
    <source>
        <dbReference type="ARBA" id="ARBA00022806"/>
    </source>
</evidence>
<dbReference type="NCBIfam" id="TIGR04256">
    <property type="entry name" value="GxxExxY"/>
    <property type="match status" value="1"/>
</dbReference>
<dbReference type="InterPro" id="IPR033454">
    <property type="entry name" value="RecG_wedge"/>
</dbReference>
<organism evidence="12 13">
    <name type="scientific">Candidatus Taylorbacteria bacterium CG11_big_fil_rev_8_21_14_0_20_46_11</name>
    <dbReference type="NCBI Taxonomy" id="1975025"/>
    <lineage>
        <taxon>Bacteria</taxon>
        <taxon>Candidatus Tayloriibacteriota</taxon>
    </lineage>
</organism>
<dbReference type="InterPro" id="IPR045562">
    <property type="entry name" value="RecG_dom3_C"/>
</dbReference>
<keyword evidence="2" id="KW-0227">DNA damage</keyword>
<reference evidence="12 13" key="1">
    <citation type="submission" date="2017-09" db="EMBL/GenBank/DDBJ databases">
        <title>Depth-based differentiation of microbial function through sediment-hosted aquifers and enrichment of novel symbionts in the deep terrestrial subsurface.</title>
        <authorList>
            <person name="Probst A.J."/>
            <person name="Ladd B."/>
            <person name="Jarett J.K."/>
            <person name="Geller-Mcgrath D.E."/>
            <person name="Sieber C.M."/>
            <person name="Emerson J.B."/>
            <person name="Anantharaman K."/>
            <person name="Thomas B.C."/>
            <person name="Malmstrom R."/>
            <person name="Stieglmeier M."/>
            <person name="Klingl A."/>
            <person name="Woyke T."/>
            <person name="Ryan C.M."/>
            <person name="Banfield J.F."/>
        </authorList>
    </citation>
    <scope>NUCLEOTIDE SEQUENCE [LARGE SCALE GENOMIC DNA]</scope>
    <source>
        <strain evidence="12">CG11_big_fil_rev_8_21_14_0_20_46_11</strain>
    </source>
</reference>
<evidence type="ECO:0000313" key="13">
    <source>
        <dbReference type="Proteomes" id="UP000229342"/>
    </source>
</evidence>
<feature type="domain" description="Helicase ATP-binding" evidence="10">
    <location>
        <begin position="299"/>
        <end position="638"/>
    </location>
</feature>
<dbReference type="InterPro" id="IPR047112">
    <property type="entry name" value="RecG/Mfd"/>
</dbReference>
<keyword evidence="7" id="KW-0234">DNA repair</keyword>
<keyword evidence="9" id="KW-0175">Coiled coil</keyword>
<dbReference type="CDD" id="cd04488">
    <property type="entry name" value="RecG_wedge_OBF"/>
    <property type="match status" value="1"/>
</dbReference>
<dbReference type="Proteomes" id="UP000229342">
    <property type="component" value="Unassembled WGS sequence"/>
</dbReference>
<dbReference type="Pfam" id="PF00270">
    <property type="entry name" value="DEAD"/>
    <property type="match status" value="1"/>
</dbReference>
<keyword evidence="6" id="KW-0238">DNA-binding</keyword>
<evidence type="ECO:0000256" key="8">
    <source>
        <dbReference type="ARBA" id="ARBA00049819"/>
    </source>
</evidence>
<evidence type="ECO:0000256" key="2">
    <source>
        <dbReference type="ARBA" id="ARBA00022763"/>
    </source>
</evidence>
<dbReference type="Pfam" id="PF13366">
    <property type="entry name" value="PDDEXK_3"/>
    <property type="match status" value="1"/>
</dbReference>
<dbReference type="InterPro" id="IPR011545">
    <property type="entry name" value="DEAD/DEAH_box_helicase_dom"/>
</dbReference>
<accession>A0A2H0KD40</accession>
<evidence type="ECO:0000259" key="11">
    <source>
        <dbReference type="PROSITE" id="PS51194"/>
    </source>
</evidence>
<dbReference type="GO" id="GO:0016787">
    <property type="term" value="F:hydrolase activity"/>
    <property type="evidence" value="ECO:0007669"/>
    <property type="project" value="UniProtKB-KW"/>
</dbReference>
<evidence type="ECO:0000256" key="6">
    <source>
        <dbReference type="ARBA" id="ARBA00023125"/>
    </source>
</evidence>
<dbReference type="Gene3D" id="2.40.50.140">
    <property type="entry name" value="Nucleic acid-binding proteins"/>
    <property type="match status" value="1"/>
</dbReference>
<feature type="domain" description="Helicase C-terminal" evidence="11">
    <location>
        <begin position="657"/>
        <end position="822"/>
    </location>
</feature>
<dbReference type="Pfam" id="PF17191">
    <property type="entry name" value="RecG_wedge"/>
    <property type="match status" value="1"/>
</dbReference>
<dbReference type="PANTHER" id="PTHR47964:SF1">
    <property type="entry name" value="ATP-DEPENDENT DNA HELICASE HOMOLOG RECG, CHLOROPLASTIC"/>
    <property type="match status" value="1"/>
</dbReference>
<evidence type="ECO:0000256" key="1">
    <source>
        <dbReference type="ARBA" id="ARBA00022741"/>
    </source>
</evidence>
<dbReference type="InterPro" id="IPR026350">
    <property type="entry name" value="GxxExxY"/>
</dbReference>
<dbReference type="InterPro" id="IPR014001">
    <property type="entry name" value="Helicase_ATP-bd"/>
</dbReference>
<evidence type="ECO:0000256" key="5">
    <source>
        <dbReference type="ARBA" id="ARBA00022840"/>
    </source>
</evidence>
<evidence type="ECO:0000256" key="7">
    <source>
        <dbReference type="ARBA" id="ARBA00023204"/>
    </source>
</evidence>
<feature type="coiled-coil region" evidence="9">
    <location>
        <begin position="841"/>
        <end position="868"/>
    </location>
</feature>
<evidence type="ECO:0000313" key="12">
    <source>
        <dbReference type="EMBL" id="PIQ69180.1"/>
    </source>
</evidence>
<name>A0A2H0KD40_9BACT</name>
<dbReference type="Pfam" id="PF00271">
    <property type="entry name" value="Helicase_C"/>
    <property type="match status" value="1"/>
</dbReference>
<evidence type="ECO:0000256" key="3">
    <source>
        <dbReference type="ARBA" id="ARBA00022801"/>
    </source>
</evidence>
<keyword evidence="5" id="KW-0067">ATP-binding</keyword>
<keyword evidence="1" id="KW-0547">Nucleotide-binding</keyword>
<dbReference type="GO" id="GO:0005524">
    <property type="term" value="F:ATP binding"/>
    <property type="evidence" value="ECO:0007669"/>
    <property type="project" value="UniProtKB-KW"/>
</dbReference>
<evidence type="ECO:0000256" key="9">
    <source>
        <dbReference type="SAM" id="Coils"/>
    </source>
</evidence>
<keyword evidence="4" id="KW-0347">Helicase</keyword>
<dbReference type="Pfam" id="PF19833">
    <property type="entry name" value="RecG_dom3_C"/>
    <property type="match status" value="1"/>
</dbReference>
<dbReference type="SMART" id="SM00487">
    <property type="entry name" value="DEXDc"/>
    <property type="match status" value="1"/>
</dbReference>
<dbReference type="InterPro" id="IPR027417">
    <property type="entry name" value="P-loop_NTPase"/>
</dbReference>
<gene>
    <name evidence="12" type="ORF">COV91_00185</name>
</gene>
<dbReference type="Gene3D" id="3.40.50.300">
    <property type="entry name" value="P-loop containing nucleotide triphosphate hydrolases"/>
    <property type="match status" value="3"/>
</dbReference>
<keyword evidence="3" id="KW-0378">Hydrolase</keyword>
<protein>
    <recommendedName>
        <fullName evidence="8">Probable DNA 3'-5' helicase RecG</fullName>
    </recommendedName>
</protein>
<dbReference type="GO" id="GO:0003678">
    <property type="term" value="F:DNA helicase activity"/>
    <property type="evidence" value="ECO:0007669"/>
    <property type="project" value="TreeGrafter"/>
</dbReference>
<dbReference type="PROSITE" id="PS51194">
    <property type="entry name" value="HELICASE_CTER"/>
    <property type="match status" value="1"/>
</dbReference>
<dbReference type="InterPro" id="IPR001650">
    <property type="entry name" value="Helicase_C-like"/>
</dbReference>
<dbReference type="PROSITE" id="PS51192">
    <property type="entry name" value="HELICASE_ATP_BIND_1"/>
    <property type="match status" value="1"/>
</dbReference>
<dbReference type="SUPFAM" id="SSF52540">
    <property type="entry name" value="P-loop containing nucleoside triphosphate hydrolases"/>
    <property type="match status" value="2"/>
</dbReference>
<dbReference type="PANTHER" id="PTHR47964">
    <property type="entry name" value="ATP-DEPENDENT DNA HELICASE HOMOLOG RECG, CHLOROPLASTIC"/>
    <property type="match status" value="1"/>
</dbReference>